<comment type="caution">
    <text evidence="1">The sequence shown here is derived from an EMBL/GenBank/DDBJ whole genome shotgun (WGS) entry which is preliminary data.</text>
</comment>
<accession>A0A0F9ABW3</accession>
<reference evidence="1" key="1">
    <citation type="journal article" date="2015" name="Nature">
        <title>Complex archaea that bridge the gap between prokaryotes and eukaryotes.</title>
        <authorList>
            <person name="Spang A."/>
            <person name="Saw J.H."/>
            <person name="Jorgensen S.L."/>
            <person name="Zaremba-Niedzwiedzka K."/>
            <person name="Martijn J."/>
            <person name="Lind A.E."/>
            <person name="van Eijk R."/>
            <person name="Schleper C."/>
            <person name="Guy L."/>
            <person name="Ettema T.J."/>
        </authorList>
    </citation>
    <scope>NUCLEOTIDE SEQUENCE</scope>
</reference>
<proteinExistence type="predicted"/>
<dbReference type="EMBL" id="LAZR01046777">
    <property type="protein sequence ID" value="KKK95745.1"/>
    <property type="molecule type" value="Genomic_DNA"/>
</dbReference>
<feature type="non-terminal residue" evidence="1">
    <location>
        <position position="1"/>
    </location>
</feature>
<dbReference type="AlphaFoldDB" id="A0A0F9ABW3"/>
<name>A0A0F9ABW3_9ZZZZ</name>
<sequence length="135" mass="14534">ALSDNYEAKRQDGEILSYPVKGSTTIYKGAMIVDLNTGYASVGVDGSGNIFLGVAVEKIVNSGSDGAKRIRVYKTGVFQYNMPSAAQTDLDQQVYIRDDNTVDTTVTNSVKCGFIVDIVDSSTVKVQIDHDAQSQ</sequence>
<gene>
    <name evidence="1" type="ORF">LCGC14_2669730</name>
</gene>
<protein>
    <submittedName>
        <fullName evidence="1">Uncharacterized protein</fullName>
    </submittedName>
</protein>
<organism evidence="1">
    <name type="scientific">marine sediment metagenome</name>
    <dbReference type="NCBI Taxonomy" id="412755"/>
    <lineage>
        <taxon>unclassified sequences</taxon>
        <taxon>metagenomes</taxon>
        <taxon>ecological metagenomes</taxon>
    </lineage>
</organism>
<evidence type="ECO:0000313" key="1">
    <source>
        <dbReference type="EMBL" id="KKK95745.1"/>
    </source>
</evidence>